<feature type="compositionally biased region" description="Acidic residues" evidence="2">
    <location>
        <begin position="823"/>
        <end position="832"/>
    </location>
</feature>
<gene>
    <name evidence="6" type="ORF">BCR41DRAFT_422265</name>
</gene>
<dbReference type="PANTHER" id="PTHR23065">
    <property type="entry name" value="PROLINE-SERINE-THREONINE PHOSPHATASE INTERACTING PROTEIN 1"/>
    <property type="match status" value="1"/>
</dbReference>
<dbReference type="GO" id="GO:0000935">
    <property type="term" value="C:division septum"/>
    <property type="evidence" value="ECO:0007669"/>
    <property type="project" value="TreeGrafter"/>
</dbReference>
<proteinExistence type="predicted"/>
<dbReference type="Gene3D" id="1.20.1270.60">
    <property type="entry name" value="Arfaptin homology (AH) domain/BAR domain"/>
    <property type="match status" value="1"/>
</dbReference>
<dbReference type="InterPro" id="IPR001060">
    <property type="entry name" value="FCH_dom"/>
</dbReference>
<feature type="domain" description="DEP" evidence="3">
    <location>
        <begin position="232"/>
        <end position="293"/>
    </location>
</feature>
<dbReference type="InterPro" id="IPR000198">
    <property type="entry name" value="RhoGAP_dom"/>
</dbReference>
<comment type="caution">
    <text evidence="6">The sequence shown here is derived from an EMBL/GenBank/DDBJ whole genome shotgun (WGS) entry which is preliminary data.</text>
</comment>
<evidence type="ECO:0000259" key="5">
    <source>
        <dbReference type="PROSITE" id="PS51741"/>
    </source>
</evidence>
<evidence type="ECO:0000313" key="7">
    <source>
        <dbReference type="Proteomes" id="UP000193648"/>
    </source>
</evidence>
<dbReference type="GeneID" id="33571971"/>
<dbReference type="STRING" id="64571.A0A1Y2GNQ0"/>
<accession>A0A1Y2GNQ0</accession>
<evidence type="ECO:0000259" key="3">
    <source>
        <dbReference type="PROSITE" id="PS50186"/>
    </source>
</evidence>
<feature type="compositionally biased region" description="Polar residues" evidence="2">
    <location>
        <begin position="929"/>
        <end position="940"/>
    </location>
</feature>
<dbReference type="InterPro" id="IPR000591">
    <property type="entry name" value="DEP_dom"/>
</dbReference>
<dbReference type="SUPFAM" id="SSF48350">
    <property type="entry name" value="GTPase activation domain, GAP"/>
    <property type="match status" value="1"/>
</dbReference>
<dbReference type="Proteomes" id="UP000193648">
    <property type="component" value="Unassembled WGS sequence"/>
</dbReference>
<evidence type="ECO:0000256" key="1">
    <source>
        <dbReference type="PROSITE-ProRule" id="PRU01077"/>
    </source>
</evidence>
<dbReference type="InterPro" id="IPR036388">
    <property type="entry name" value="WH-like_DNA-bd_sf"/>
</dbReference>
<name>A0A1Y2GNQ0_9FUNG</name>
<feature type="compositionally biased region" description="Basic and acidic residues" evidence="2">
    <location>
        <begin position="896"/>
        <end position="905"/>
    </location>
</feature>
<dbReference type="Gene3D" id="1.10.10.10">
    <property type="entry name" value="Winged helix-like DNA-binding domain superfamily/Winged helix DNA-binding domain"/>
    <property type="match status" value="1"/>
</dbReference>
<dbReference type="GO" id="GO:0005096">
    <property type="term" value="F:GTPase activator activity"/>
    <property type="evidence" value="ECO:0007669"/>
    <property type="project" value="TreeGrafter"/>
</dbReference>
<feature type="domain" description="F-BAR" evidence="5">
    <location>
        <begin position="15"/>
        <end position="398"/>
    </location>
</feature>
<dbReference type="GO" id="GO:0005737">
    <property type="term" value="C:cytoplasm"/>
    <property type="evidence" value="ECO:0007669"/>
    <property type="project" value="TreeGrafter"/>
</dbReference>
<dbReference type="SMART" id="SM00055">
    <property type="entry name" value="FCH"/>
    <property type="match status" value="1"/>
</dbReference>
<keyword evidence="1" id="KW-0175">Coiled coil</keyword>
<dbReference type="PROSITE" id="PS51741">
    <property type="entry name" value="F_BAR"/>
    <property type="match status" value="1"/>
</dbReference>
<dbReference type="InterPro" id="IPR008936">
    <property type="entry name" value="Rho_GTPase_activation_prot"/>
</dbReference>
<dbReference type="Pfam" id="PF00611">
    <property type="entry name" value="FCH"/>
    <property type="match status" value="1"/>
</dbReference>
<dbReference type="InterPro" id="IPR027267">
    <property type="entry name" value="AH/BAR_dom_sf"/>
</dbReference>
<organism evidence="6 7">
    <name type="scientific">Lobosporangium transversale</name>
    <dbReference type="NCBI Taxonomy" id="64571"/>
    <lineage>
        <taxon>Eukaryota</taxon>
        <taxon>Fungi</taxon>
        <taxon>Fungi incertae sedis</taxon>
        <taxon>Mucoromycota</taxon>
        <taxon>Mortierellomycotina</taxon>
        <taxon>Mortierellomycetes</taxon>
        <taxon>Mortierellales</taxon>
        <taxon>Mortierellaceae</taxon>
        <taxon>Lobosporangium</taxon>
    </lineage>
</organism>
<reference evidence="6 7" key="1">
    <citation type="submission" date="2016-07" db="EMBL/GenBank/DDBJ databases">
        <title>Pervasive Adenine N6-methylation of Active Genes in Fungi.</title>
        <authorList>
            <consortium name="DOE Joint Genome Institute"/>
            <person name="Mondo S.J."/>
            <person name="Dannebaum R.O."/>
            <person name="Kuo R.C."/>
            <person name="Labutti K."/>
            <person name="Haridas S."/>
            <person name="Kuo A."/>
            <person name="Salamov A."/>
            <person name="Ahrendt S.R."/>
            <person name="Lipzen A."/>
            <person name="Sullivan W."/>
            <person name="Andreopoulos W.B."/>
            <person name="Clum A."/>
            <person name="Lindquist E."/>
            <person name="Daum C."/>
            <person name="Ramamoorthy G.K."/>
            <person name="Gryganskyi A."/>
            <person name="Culley D."/>
            <person name="Magnuson J.K."/>
            <person name="James T.Y."/>
            <person name="O'Malley M.A."/>
            <person name="Stajich J.E."/>
            <person name="Spatafora J.W."/>
            <person name="Visel A."/>
            <person name="Grigoriev I.V."/>
        </authorList>
    </citation>
    <scope>NUCLEOTIDE SEQUENCE [LARGE SCALE GENOMIC DNA]</scope>
    <source>
        <strain evidence="6 7">NRRL 3116</strain>
    </source>
</reference>
<dbReference type="InParanoid" id="A0A1Y2GNQ0"/>
<dbReference type="SMART" id="SM00324">
    <property type="entry name" value="RhoGAP"/>
    <property type="match status" value="1"/>
</dbReference>
<dbReference type="PROSITE" id="PS50238">
    <property type="entry name" value="RHOGAP"/>
    <property type="match status" value="1"/>
</dbReference>
<dbReference type="SUPFAM" id="SSF46785">
    <property type="entry name" value="Winged helix' DNA-binding domain"/>
    <property type="match status" value="1"/>
</dbReference>
<dbReference type="PROSITE" id="PS50186">
    <property type="entry name" value="DEP"/>
    <property type="match status" value="1"/>
</dbReference>
<dbReference type="Pfam" id="PF00620">
    <property type="entry name" value="RhoGAP"/>
    <property type="match status" value="1"/>
</dbReference>
<dbReference type="InterPro" id="IPR031160">
    <property type="entry name" value="F_BAR_dom"/>
</dbReference>
<evidence type="ECO:0000259" key="4">
    <source>
        <dbReference type="PROSITE" id="PS50238"/>
    </source>
</evidence>
<feature type="compositionally biased region" description="Low complexity" evidence="2">
    <location>
        <begin position="853"/>
        <end position="866"/>
    </location>
</feature>
<dbReference type="SUPFAM" id="SSF103657">
    <property type="entry name" value="BAR/IMD domain-like"/>
    <property type="match status" value="1"/>
</dbReference>
<dbReference type="EMBL" id="MCFF01000019">
    <property type="protein sequence ID" value="ORZ15484.1"/>
    <property type="molecule type" value="Genomic_DNA"/>
</dbReference>
<feature type="region of interest" description="Disordered" evidence="2">
    <location>
        <begin position="765"/>
        <end position="943"/>
    </location>
</feature>
<feature type="domain" description="Rho-GAP" evidence="4">
    <location>
        <begin position="433"/>
        <end position="633"/>
    </location>
</feature>
<dbReference type="AlphaFoldDB" id="A0A1Y2GNQ0"/>
<feature type="compositionally biased region" description="Polar residues" evidence="2">
    <location>
        <begin position="806"/>
        <end position="819"/>
    </location>
</feature>
<dbReference type="GO" id="GO:0007010">
    <property type="term" value="P:cytoskeleton organization"/>
    <property type="evidence" value="ECO:0007669"/>
    <property type="project" value="TreeGrafter"/>
</dbReference>
<dbReference type="GO" id="GO:0007264">
    <property type="term" value="P:small GTPase-mediated signal transduction"/>
    <property type="evidence" value="ECO:0007669"/>
    <property type="project" value="TreeGrafter"/>
</dbReference>
<feature type="region of interest" description="Disordered" evidence="2">
    <location>
        <begin position="715"/>
        <end position="745"/>
    </location>
</feature>
<keyword evidence="7" id="KW-1185">Reference proteome</keyword>
<dbReference type="InterPro" id="IPR036390">
    <property type="entry name" value="WH_DNA-bd_sf"/>
</dbReference>
<dbReference type="PANTHER" id="PTHR23065:SF17">
    <property type="entry name" value="RHO-GTPASE-ACTIVATING PROTEIN RGD2"/>
    <property type="match status" value="1"/>
</dbReference>
<evidence type="ECO:0000313" key="6">
    <source>
        <dbReference type="EMBL" id="ORZ15484.1"/>
    </source>
</evidence>
<dbReference type="SMART" id="SM00049">
    <property type="entry name" value="DEP"/>
    <property type="match status" value="1"/>
</dbReference>
<dbReference type="RefSeq" id="XP_021881232.1">
    <property type="nucleotide sequence ID" value="XM_022030128.1"/>
</dbReference>
<dbReference type="Gene3D" id="1.10.555.10">
    <property type="entry name" value="Rho GTPase activation protein"/>
    <property type="match status" value="1"/>
</dbReference>
<dbReference type="FunCoup" id="A0A1Y2GNQ0">
    <property type="interactions" value="26"/>
</dbReference>
<dbReference type="Pfam" id="PF00610">
    <property type="entry name" value="DEP"/>
    <property type="match status" value="1"/>
</dbReference>
<dbReference type="OrthoDB" id="2155291at2759"/>
<protein>
    <recommendedName>
        <fullName evidence="8">Rho-GAP domain-containing protein</fullName>
    </recommendedName>
</protein>
<evidence type="ECO:0008006" key="8">
    <source>
        <dbReference type="Google" id="ProtNLM"/>
    </source>
</evidence>
<sequence>MTVSTLLPVNRFSETKFSESFWSNSRGDYVTGLNVLHAKIDQGAVEDQEILSYLRERIEVEQRYGNSLIEMGNRRLKLDGFLRDDGASLRKTFETIKAESVELGNGHLTLAANLRELVLQPLVKFSTHARQTTQHSREDIESRLKLFDKHLMELDRTHASYVSKCNAADQADLEANKIAQEEARAAGVGVTDMDRRHEFASQRFTIQELNKFLNRMRAEVPSQDVKVPIIGVYNNCCAGSNIAHWIQQNTKARTVEEAEHIGQSLSDEGFLRLIGQRGNKFVATPAHFYQWRDQMFELLDEDDKEEELSLVKKTKLEAEKADAAYLAAVKKADNTRLQLEVGLFSHMDLLQRFEYDRINTFKNAFLNFAAIFSNIISITQSVADHLLIFQEALRPANDVQYVIEQYRTGAFVPMPTLYNNFYHGSGLDQVFGVNIDKHCNFTRKKVPQLVMKCLTRIKKSSAALSNEQKLACWTAEVPLADIHVLRNKINHGGKITQKLLRLFDVATVVGVLRLYFLELPGSVVNGEEYDTVKIIYSSVSDDTSDSKNDARISSLRNLLALLSSARFYTLYEVVKHISSLIKETSADESFTSFVAHRWGPVFLRPLEETAVTLHDKHPQRMMRDMLKMTHQIFEPIRMSREEGNLSRSVTTRAPATALNRRKAGMRASRDLKGASALVNGNGHVDLASTVPSIAVDGEAITGQAAATTATAATVQDGGSGVGTGSTAAPSGAKLQRRLGPSGAGRFSLTRGVSAPEMFSEVPSFKKKPAVDGTSGVEGDASTANGIPGLLNTTGLQHAAGGDKNSRSPLRQSVSAPNTNESIVEVEEEEDKEDGVSKSIPANATDDVPYNNIEATTETTTVTAPVTGGEGEGEQSTLTVLESIKDDNIEVSPTDTEATKVEDAPDWKAVSGAEFESTGRKLERRRKNRQSTLSNADQRSSLVVGELSAESVLQALQEEDK</sequence>
<evidence type="ECO:0000256" key="2">
    <source>
        <dbReference type="SAM" id="MobiDB-lite"/>
    </source>
</evidence>
<dbReference type="GO" id="GO:0005886">
    <property type="term" value="C:plasma membrane"/>
    <property type="evidence" value="ECO:0007669"/>
    <property type="project" value="TreeGrafter"/>
</dbReference>